<proteinExistence type="predicted"/>
<dbReference type="EMBL" id="JABSTR010000008">
    <property type="protein sequence ID" value="KAH9377915.1"/>
    <property type="molecule type" value="Genomic_DNA"/>
</dbReference>
<dbReference type="PANTHER" id="PTHR37558">
    <property type="entry name" value="HTH CENPB-TYPE DOMAIN-CONTAINING PROTEIN"/>
    <property type="match status" value="1"/>
</dbReference>
<dbReference type="OrthoDB" id="6510063at2759"/>
<protein>
    <submittedName>
        <fullName evidence="2">Uncharacterized protein</fullName>
    </submittedName>
</protein>
<dbReference type="OMA" id="PRKANGM"/>
<dbReference type="PANTHER" id="PTHR37558:SF1">
    <property type="entry name" value="HTH CENPB-TYPE DOMAIN-CONTAINING PROTEIN"/>
    <property type="match status" value="1"/>
</dbReference>
<dbReference type="VEuPathDB" id="VectorBase:HLOH_052311"/>
<gene>
    <name evidence="2" type="ORF">HPB48_016400</name>
</gene>
<evidence type="ECO:0000256" key="1">
    <source>
        <dbReference type="SAM" id="MobiDB-lite"/>
    </source>
</evidence>
<organism evidence="2 3">
    <name type="scientific">Haemaphysalis longicornis</name>
    <name type="common">Bush tick</name>
    <dbReference type="NCBI Taxonomy" id="44386"/>
    <lineage>
        <taxon>Eukaryota</taxon>
        <taxon>Metazoa</taxon>
        <taxon>Ecdysozoa</taxon>
        <taxon>Arthropoda</taxon>
        <taxon>Chelicerata</taxon>
        <taxon>Arachnida</taxon>
        <taxon>Acari</taxon>
        <taxon>Parasitiformes</taxon>
        <taxon>Ixodida</taxon>
        <taxon>Ixodoidea</taxon>
        <taxon>Ixodidae</taxon>
        <taxon>Haemaphysalinae</taxon>
        <taxon>Haemaphysalis</taxon>
    </lineage>
</organism>
<accession>A0A9J6GRU8</accession>
<feature type="region of interest" description="Disordered" evidence="1">
    <location>
        <begin position="117"/>
        <end position="136"/>
    </location>
</feature>
<sequence>MAASNDTTPATSPAALRKPRKRFCMDEDLCLLREVATMNPFENPDAWGVVLKNVTRAVQRELTIRGVKERVDLLVGYFRQEDRASLRRSGTEEQYGEREQLLQEISDLMKSAGYVPRTLPRTANGTGLRRPPLSSAAARQRAARQFRDGVTAAIAPLQAPNDEHRLGK</sequence>
<comment type="caution">
    <text evidence="2">The sequence shown here is derived from an EMBL/GenBank/DDBJ whole genome shotgun (WGS) entry which is preliminary data.</text>
</comment>
<reference evidence="2 3" key="1">
    <citation type="journal article" date="2020" name="Cell">
        <title>Large-Scale Comparative Analyses of Tick Genomes Elucidate Their Genetic Diversity and Vector Capacities.</title>
        <authorList>
            <consortium name="Tick Genome and Microbiome Consortium (TIGMIC)"/>
            <person name="Jia N."/>
            <person name="Wang J."/>
            <person name="Shi W."/>
            <person name="Du L."/>
            <person name="Sun Y."/>
            <person name="Zhan W."/>
            <person name="Jiang J.F."/>
            <person name="Wang Q."/>
            <person name="Zhang B."/>
            <person name="Ji P."/>
            <person name="Bell-Sakyi L."/>
            <person name="Cui X.M."/>
            <person name="Yuan T.T."/>
            <person name="Jiang B.G."/>
            <person name="Yang W.F."/>
            <person name="Lam T.T."/>
            <person name="Chang Q.C."/>
            <person name="Ding S.J."/>
            <person name="Wang X.J."/>
            <person name="Zhu J.G."/>
            <person name="Ruan X.D."/>
            <person name="Zhao L."/>
            <person name="Wei J.T."/>
            <person name="Ye R.Z."/>
            <person name="Que T.C."/>
            <person name="Du C.H."/>
            <person name="Zhou Y.H."/>
            <person name="Cheng J.X."/>
            <person name="Dai P.F."/>
            <person name="Guo W.B."/>
            <person name="Han X.H."/>
            <person name="Huang E.J."/>
            <person name="Li L.F."/>
            <person name="Wei W."/>
            <person name="Gao Y.C."/>
            <person name="Liu J.Z."/>
            <person name="Shao H.Z."/>
            <person name="Wang X."/>
            <person name="Wang C.C."/>
            <person name="Yang T.C."/>
            <person name="Huo Q.B."/>
            <person name="Li W."/>
            <person name="Chen H.Y."/>
            <person name="Chen S.E."/>
            <person name="Zhou L.G."/>
            <person name="Ni X.B."/>
            <person name="Tian J.H."/>
            <person name="Sheng Y."/>
            <person name="Liu T."/>
            <person name="Pan Y.S."/>
            <person name="Xia L.Y."/>
            <person name="Li J."/>
            <person name="Zhao F."/>
            <person name="Cao W.C."/>
        </authorList>
    </citation>
    <scope>NUCLEOTIDE SEQUENCE [LARGE SCALE GENOMIC DNA]</scope>
    <source>
        <strain evidence="2">HaeL-2018</strain>
    </source>
</reference>
<evidence type="ECO:0000313" key="2">
    <source>
        <dbReference type="EMBL" id="KAH9377915.1"/>
    </source>
</evidence>
<keyword evidence="3" id="KW-1185">Reference proteome</keyword>
<dbReference type="AlphaFoldDB" id="A0A9J6GRU8"/>
<dbReference type="Proteomes" id="UP000821853">
    <property type="component" value="Unassembled WGS sequence"/>
</dbReference>
<name>A0A9J6GRU8_HAELO</name>
<evidence type="ECO:0000313" key="3">
    <source>
        <dbReference type="Proteomes" id="UP000821853"/>
    </source>
</evidence>